<proteinExistence type="predicted"/>
<evidence type="ECO:0000313" key="2">
    <source>
        <dbReference type="EMBL" id="EKY26575.1"/>
    </source>
</evidence>
<dbReference type="Proteomes" id="UP000010420">
    <property type="component" value="Unassembled WGS sequence"/>
</dbReference>
<dbReference type="AlphaFoldDB" id="L1QFV3"/>
<dbReference type="InterPro" id="IPR043718">
    <property type="entry name" value="DUF5659"/>
</dbReference>
<evidence type="ECO:0000259" key="1">
    <source>
        <dbReference type="Pfam" id="PF18903"/>
    </source>
</evidence>
<protein>
    <recommendedName>
        <fullName evidence="1">DUF5659 domain-containing protein</fullName>
    </recommendedName>
</protein>
<dbReference type="HOGENOM" id="CLU_3023952_0_0_9"/>
<keyword evidence="3" id="KW-1185">Reference proteome</keyword>
<dbReference type="STRING" id="545697.HMPREF0216_01760"/>
<gene>
    <name evidence="2" type="ORF">HMPREF0216_01760</name>
</gene>
<feature type="domain" description="DUF5659" evidence="1">
    <location>
        <begin position="3"/>
        <end position="54"/>
    </location>
</feature>
<comment type="caution">
    <text evidence="2">The sequence shown here is derived from an EMBL/GenBank/DDBJ whole genome shotgun (WGS) entry which is preliminary data.</text>
</comment>
<name>L1QFV3_9CLOT</name>
<organism evidence="2 3">
    <name type="scientific">Clostridium celatum DSM 1785</name>
    <dbReference type="NCBI Taxonomy" id="545697"/>
    <lineage>
        <taxon>Bacteria</taxon>
        <taxon>Bacillati</taxon>
        <taxon>Bacillota</taxon>
        <taxon>Clostridia</taxon>
        <taxon>Eubacteriales</taxon>
        <taxon>Clostridiaceae</taxon>
        <taxon>Clostridium</taxon>
    </lineage>
</organism>
<accession>L1QFV3</accession>
<evidence type="ECO:0000313" key="3">
    <source>
        <dbReference type="Proteomes" id="UP000010420"/>
    </source>
</evidence>
<dbReference type="EMBL" id="AMEZ01000053">
    <property type="protein sequence ID" value="EKY26575.1"/>
    <property type="molecule type" value="Genomic_DNA"/>
</dbReference>
<dbReference type="Pfam" id="PF18903">
    <property type="entry name" value="DUF5659"/>
    <property type="match status" value="1"/>
</dbReference>
<reference evidence="2 3" key="1">
    <citation type="submission" date="2012-05" db="EMBL/GenBank/DDBJ databases">
        <authorList>
            <person name="Weinstock G."/>
            <person name="Sodergren E."/>
            <person name="Lobos E.A."/>
            <person name="Fulton L."/>
            <person name="Fulton R."/>
            <person name="Courtney L."/>
            <person name="Fronick C."/>
            <person name="O'Laughlin M."/>
            <person name="Godfrey J."/>
            <person name="Wilson R.M."/>
            <person name="Miner T."/>
            <person name="Farmer C."/>
            <person name="Delehaunty K."/>
            <person name="Cordes M."/>
            <person name="Minx P."/>
            <person name="Tomlinson C."/>
            <person name="Chen J."/>
            <person name="Wollam A."/>
            <person name="Pepin K.H."/>
            <person name="Bhonagiri V."/>
            <person name="Zhang X."/>
            <person name="Suruliraj S."/>
            <person name="Warren W."/>
            <person name="Mitreva M."/>
            <person name="Mardis E.R."/>
            <person name="Wilson R.K."/>
        </authorList>
    </citation>
    <scope>NUCLEOTIDE SEQUENCE [LARGE SCALE GENOMIC DNA]</scope>
    <source>
        <strain evidence="2 3">DSM 1785</strain>
    </source>
</reference>
<dbReference type="RefSeq" id="WP_005213399.1">
    <property type="nucleotide sequence ID" value="NZ_KB291645.1"/>
</dbReference>
<sequence>MKKWYIIKTFKMCRYLQEKGFEIIKIMPNKENPKWNVFAFEDSNELRQAMEQYKK</sequence>
<dbReference type="PATRIC" id="fig|545697.3.peg.1731"/>